<dbReference type="RefSeq" id="WP_072891839.1">
    <property type="nucleotide sequence ID" value="NZ_FQVW01000058.1"/>
</dbReference>
<dbReference type="InterPro" id="IPR000310">
    <property type="entry name" value="Orn/Lys/Arg_deCO2ase_major_dom"/>
</dbReference>
<evidence type="ECO:0000256" key="3">
    <source>
        <dbReference type="ARBA" id="ARBA00022793"/>
    </source>
</evidence>
<comment type="similarity">
    <text evidence="2">Belongs to the Orn/Lys/Arg decarboxylase class-I family.</text>
</comment>
<dbReference type="InterPro" id="IPR015424">
    <property type="entry name" value="PyrdxlP-dep_Trfase"/>
</dbReference>
<evidence type="ECO:0000313" key="8">
    <source>
        <dbReference type="EMBL" id="SHG76018.1"/>
    </source>
</evidence>
<evidence type="ECO:0000256" key="2">
    <source>
        <dbReference type="ARBA" id="ARBA00010671"/>
    </source>
</evidence>
<evidence type="ECO:0000259" key="7">
    <source>
        <dbReference type="Pfam" id="PF03711"/>
    </source>
</evidence>
<proteinExistence type="inferred from homology"/>
<organism evidence="8 9">
    <name type="scientific">Ornithinibacillus halophilus</name>
    <dbReference type="NCBI Taxonomy" id="930117"/>
    <lineage>
        <taxon>Bacteria</taxon>
        <taxon>Bacillati</taxon>
        <taxon>Bacillota</taxon>
        <taxon>Bacilli</taxon>
        <taxon>Bacillales</taxon>
        <taxon>Bacillaceae</taxon>
        <taxon>Ornithinibacillus</taxon>
    </lineage>
</organism>
<dbReference type="InterPro" id="IPR052357">
    <property type="entry name" value="Orn_Lys_Arg_decarboxylase-I"/>
</dbReference>
<keyword evidence="4" id="KW-0663">Pyridoxal phosphate</keyword>
<protein>
    <submittedName>
        <fullName evidence="8">Lysine decarboxylase</fullName>
    </submittedName>
</protein>
<dbReference type="OrthoDB" id="9815233at2"/>
<evidence type="ECO:0000256" key="4">
    <source>
        <dbReference type="ARBA" id="ARBA00022898"/>
    </source>
</evidence>
<dbReference type="InterPro" id="IPR015421">
    <property type="entry name" value="PyrdxlP-dep_Trfase_major"/>
</dbReference>
<keyword evidence="9" id="KW-1185">Reference proteome</keyword>
<dbReference type="STRING" id="930117.SAMN05216225_105817"/>
<dbReference type="PANTHER" id="PTHR43277">
    <property type="entry name" value="ARGININE DECARBOXYLASE"/>
    <property type="match status" value="1"/>
</dbReference>
<feature type="domain" description="Orn/Lys/Arg decarboxylases family 1 pyridoxal-P attachment site" evidence="6">
    <location>
        <begin position="9"/>
        <end position="298"/>
    </location>
</feature>
<dbReference type="AlphaFoldDB" id="A0A1M5MF74"/>
<evidence type="ECO:0000256" key="1">
    <source>
        <dbReference type="ARBA" id="ARBA00001933"/>
    </source>
</evidence>
<gene>
    <name evidence="8" type="ORF">SAMN05216225_105817</name>
</gene>
<dbReference type="Pfam" id="PF03711">
    <property type="entry name" value="OKR_DC_1_C"/>
    <property type="match status" value="1"/>
</dbReference>
<evidence type="ECO:0000256" key="5">
    <source>
        <dbReference type="ARBA" id="ARBA00023239"/>
    </source>
</evidence>
<accession>A0A1M5MF74</accession>
<dbReference type="InterPro" id="IPR036633">
    <property type="entry name" value="Prn/Lys/Arg_de-COase_C_sf"/>
</dbReference>
<reference evidence="8 9" key="1">
    <citation type="submission" date="2016-11" db="EMBL/GenBank/DDBJ databases">
        <authorList>
            <person name="Jaros S."/>
            <person name="Januszkiewicz K."/>
            <person name="Wedrychowicz H."/>
        </authorList>
    </citation>
    <scope>NUCLEOTIDE SEQUENCE [LARGE SCALE GENOMIC DNA]</scope>
    <source>
        <strain evidence="8 9">IBRC-M 10683</strain>
    </source>
</reference>
<dbReference type="Pfam" id="PF01276">
    <property type="entry name" value="OKR_DC_1"/>
    <property type="match status" value="1"/>
</dbReference>
<name>A0A1M5MF74_9BACI</name>
<comment type="cofactor">
    <cofactor evidence="1">
        <name>pyridoxal 5'-phosphate</name>
        <dbReference type="ChEBI" id="CHEBI:597326"/>
    </cofactor>
</comment>
<keyword evidence="5" id="KW-0456">Lyase</keyword>
<dbReference type="InterPro" id="IPR008286">
    <property type="entry name" value="Prn/Lys/Arg_de-COase_C"/>
</dbReference>
<keyword evidence="3" id="KW-0210">Decarboxylase</keyword>
<sequence>MNLEQKSIPLYEKLREFSQRKPLSFHVPGHKNGLVFPDVTNDYFKSILPIDLTELSGLDDLHAPDGVIKEAEQLAADFFRANHSYFLVGGSTVGNLAMILATCSEGDELIVQRNSHKSIMNGLELCDAMPIYVSPEYDEMVNRYTAPSMQTIEQAIKSHPNAKAIVLTYPDYFGSTYAIKEIINKAHQHNIPVLVDEAHGVHFSLGAPFPTSALDLGADIVVQSAHKMGPAMTMASFLHINSSLINPEAVEHYLQMLQSSSPSYPLMASLDLARYFLANLTVGEIDLILESVSTMKELFDSPHWKIIEGNDPLKITLQIINGQTGFDVAKSFESQGIYPELATTDQVLFIHGLGQIKQWDQINKALKTVNEQLIYMGNHATIDTSMLFSNPVERSVLTFKEIKKLRTEYIPLANATGRIAAEAIIPYPPGIPMLIKGEEINTNHVKMIQHLLKQGANFQHRNIDKGIQVFQEKE</sequence>
<dbReference type="CDD" id="cd00615">
    <property type="entry name" value="Orn_deC_like"/>
    <property type="match status" value="1"/>
</dbReference>
<dbReference type="GO" id="GO:0016831">
    <property type="term" value="F:carboxy-lyase activity"/>
    <property type="evidence" value="ECO:0007669"/>
    <property type="project" value="UniProtKB-KW"/>
</dbReference>
<dbReference type="SUPFAM" id="SSF53383">
    <property type="entry name" value="PLP-dependent transferases"/>
    <property type="match status" value="1"/>
</dbReference>
<dbReference type="Proteomes" id="UP000183988">
    <property type="component" value="Unassembled WGS sequence"/>
</dbReference>
<dbReference type="SUPFAM" id="SSF55904">
    <property type="entry name" value="Ornithine decarboxylase C-terminal domain"/>
    <property type="match status" value="1"/>
</dbReference>
<dbReference type="Gene3D" id="3.90.105.10">
    <property type="entry name" value="Molybdopterin biosynthesis moea protein, domain 2"/>
    <property type="match status" value="1"/>
</dbReference>
<dbReference type="PANTHER" id="PTHR43277:SF3">
    <property type="entry name" value="DECARBOXYLASE, PUTATIVE-RELATED"/>
    <property type="match status" value="1"/>
</dbReference>
<evidence type="ECO:0000259" key="6">
    <source>
        <dbReference type="Pfam" id="PF01276"/>
    </source>
</evidence>
<dbReference type="Gene3D" id="3.40.640.10">
    <property type="entry name" value="Type I PLP-dependent aspartate aminotransferase-like (Major domain)"/>
    <property type="match status" value="1"/>
</dbReference>
<dbReference type="EMBL" id="FQVW01000058">
    <property type="protein sequence ID" value="SHG76018.1"/>
    <property type="molecule type" value="Genomic_DNA"/>
</dbReference>
<evidence type="ECO:0000313" key="9">
    <source>
        <dbReference type="Proteomes" id="UP000183988"/>
    </source>
</evidence>
<feature type="domain" description="Orn/Lys/Arg decarboxylase C-terminal" evidence="7">
    <location>
        <begin position="395"/>
        <end position="452"/>
    </location>
</feature>